<feature type="compositionally biased region" description="Acidic residues" evidence="1">
    <location>
        <begin position="107"/>
        <end position="117"/>
    </location>
</feature>
<feature type="region of interest" description="Disordered" evidence="1">
    <location>
        <begin position="38"/>
        <end position="140"/>
    </location>
</feature>
<organism evidence="2 3">
    <name type="scientific">Paramuricea clavata</name>
    <name type="common">Red gorgonian</name>
    <name type="synonym">Violescent sea-whip</name>
    <dbReference type="NCBI Taxonomy" id="317549"/>
    <lineage>
        <taxon>Eukaryota</taxon>
        <taxon>Metazoa</taxon>
        <taxon>Cnidaria</taxon>
        <taxon>Anthozoa</taxon>
        <taxon>Octocorallia</taxon>
        <taxon>Malacalcyonacea</taxon>
        <taxon>Plexauridae</taxon>
        <taxon>Paramuricea</taxon>
    </lineage>
</organism>
<feature type="compositionally biased region" description="Low complexity" evidence="1">
    <location>
        <begin position="124"/>
        <end position="134"/>
    </location>
</feature>
<dbReference type="Proteomes" id="UP001152795">
    <property type="component" value="Unassembled WGS sequence"/>
</dbReference>
<keyword evidence="3" id="KW-1185">Reference proteome</keyword>
<comment type="caution">
    <text evidence="2">The sequence shown here is derived from an EMBL/GenBank/DDBJ whole genome shotgun (WGS) entry which is preliminary data.</text>
</comment>
<protein>
    <submittedName>
        <fullName evidence="2">Uncharacterized protein</fullName>
    </submittedName>
</protein>
<feature type="compositionally biased region" description="Acidic residues" evidence="1">
    <location>
        <begin position="41"/>
        <end position="50"/>
    </location>
</feature>
<sequence>MQVQVTNDTMHDIVLPGRTVLGSLELIRSVTPIEVKLKENVDDEGEEGEEGLSLPPNEMDELVQLSLRPESANDATVDPNTNDEINQSREVHGNENDANRLNIQVEETMETPGDIEETPPQPVRPQRQRQPPLRFGYNAPGCPTGEFPFIWQEPNVRLVQIQDPWFDPP</sequence>
<dbReference type="OrthoDB" id="9950135at2759"/>
<reference evidence="2" key="1">
    <citation type="submission" date="2020-04" db="EMBL/GenBank/DDBJ databases">
        <authorList>
            <person name="Alioto T."/>
            <person name="Alioto T."/>
            <person name="Gomez Garrido J."/>
        </authorList>
    </citation>
    <scope>NUCLEOTIDE SEQUENCE</scope>
    <source>
        <strain evidence="2">A484AB</strain>
    </source>
</reference>
<dbReference type="EMBL" id="CACRXK020007736">
    <property type="protein sequence ID" value="CAB4013056.1"/>
    <property type="molecule type" value="Genomic_DNA"/>
</dbReference>
<evidence type="ECO:0000313" key="2">
    <source>
        <dbReference type="EMBL" id="CAB4013056.1"/>
    </source>
</evidence>
<dbReference type="AlphaFoldDB" id="A0A7D9INV8"/>
<gene>
    <name evidence="2" type="ORF">PACLA_8A076806</name>
</gene>
<name>A0A7D9INV8_PARCT</name>
<evidence type="ECO:0000256" key="1">
    <source>
        <dbReference type="SAM" id="MobiDB-lite"/>
    </source>
</evidence>
<proteinExistence type="predicted"/>
<feature type="compositionally biased region" description="Basic and acidic residues" evidence="1">
    <location>
        <begin position="86"/>
        <end position="98"/>
    </location>
</feature>
<evidence type="ECO:0000313" key="3">
    <source>
        <dbReference type="Proteomes" id="UP001152795"/>
    </source>
</evidence>
<accession>A0A7D9INV8</accession>